<dbReference type="InterPro" id="IPR050275">
    <property type="entry name" value="PGM_Phosphatase"/>
</dbReference>
<dbReference type="SMART" id="SM00855">
    <property type="entry name" value="PGAM"/>
    <property type="match status" value="1"/>
</dbReference>
<evidence type="ECO:0008006" key="3">
    <source>
        <dbReference type="Google" id="ProtNLM"/>
    </source>
</evidence>
<comment type="caution">
    <text evidence="1">The sequence shown here is derived from an EMBL/GenBank/DDBJ whole genome shotgun (WGS) entry which is preliminary data.</text>
</comment>
<dbReference type="RefSeq" id="WP_135462160.1">
    <property type="nucleotide sequence ID" value="NZ_SRLC01000001.1"/>
</dbReference>
<dbReference type="AlphaFoldDB" id="A0A4Z0Q3C3"/>
<dbReference type="SUPFAM" id="SSF53254">
    <property type="entry name" value="Phosphoglycerate mutase-like"/>
    <property type="match status" value="1"/>
</dbReference>
<proteinExistence type="predicted"/>
<organism evidence="1 2">
    <name type="scientific">Hymenobacter aquaticus</name>
    <dbReference type="NCBI Taxonomy" id="1867101"/>
    <lineage>
        <taxon>Bacteria</taxon>
        <taxon>Pseudomonadati</taxon>
        <taxon>Bacteroidota</taxon>
        <taxon>Cytophagia</taxon>
        <taxon>Cytophagales</taxon>
        <taxon>Hymenobacteraceae</taxon>
        <taxon>Hymenobacter</taxon>
    </lineage>
</organism>
<dbReference type="Gene3D" id="3.40.50.1240">
    <property type="entry name" value="Phosphoglycerate mutase-like"/>
    <property type="match status" value="1"/>
</dbReference>
<reference evidence="1 2" key="1">
    <citation type="submission" date="2019-04" db="EMBL/GenBank/DDBJ databases">
        <authorList>
            <person name="Feng G."/>
            <person name="Zhang J."/>
            <person name="Zhu H."/>
        </authorList>
    </citation>
    <scope>NUCLEOTIDE SEQUENCE [LARGE SCALE GENOMIC DNA]</scope>
    <source>
        <strain evidence="1 2">JCM 31653</strain>
    </source>
</reference>
<dbReference type="EMBL" id="SRLC01000001">
    <property type="protein sequence ID" value="TGE24578.1"/>
    <property type="molecule type" value="Genomic_DNA"/>
</dbReference>
<dbReference type="GO" id="GO:0016791">
    <property type="term" value="F:phosphatase activity"/>
    <property type="evidence" value="ECO:0007669"/>
    <property type="project" value="TreeGrafter"/>
</dbReference>
<accession>A0A4Z0Q3C3</accession>
<dbReference type="InterPro" id="IPR013078">
    <property type="entry name" value="His_Pase_superF_clade-1"/>
</dbReference>
<sequence length="199" mass="22071">MDIYLIRHTSVATAAGICYGQTDVGLSHRYEQEKARLCRVLAAGLGAGAVRAYASPLSRCRRLAEDVVAGPVCLDERLKEYHFGRWEMQAWAELPPHELAPWKADFVTQRAPEGETFTEVQQRAVAFLTDILPASAEPAGAEPTAADVLVFAHAALIRTLLCHCLDLPLANAFRLNVDYGSVTKIRYQRGQFLLDYVNR</sequence>
<dbReference type="InterPro" id="IPR029033">
    <property type="entry name" value="His_PPase_superfam"/>
</dbReference>
<dbReference type="PANTHER" id="PTHR48100">
    <property type="entry name" value="BROAD-SPECIFICITY PHOSPHATASE YOR283W-RELATED"/>
    <property type="match status" value="1"/>
</dbReference>
<dbReference type="OrthoDB" id="9782128at2"/>
<dbReference type="Pfam" id="PF00300">
    <property type="entry name" value="His_Phos_1"/>
    <property type="match status" value="1"/>
</dbReference>
<dbReference type="Proteomes" id="UP000297549">
    <property type="component" value="Unassembled WGS sequence"/>
</dbReference>
<gene>
    <name evidence="1" type="ORF">E5K00_05025</name>
</gene>
<protein>
    <recommendedName>
        <fullName evidence="3">Alpha-ribazole phosphatase</fullName>
    </recommendedName>
</protein>
<evidence type="ECO:0000313" key="2">
    <source>
        <dbReference type="Proteomes" id="UP000297549"/>
    </source>
</evidence>
<keyword evidence="2" id="KW-1185">Reference proteome</keyword>
<evidence type="ECO:0000313" key="1">
    <source>
        <dbReference type="EMBL" id="TGE24578.1"/>
    </source>
</evidence>
<name>A0A4Z0Q3C3_9BACT</name>
<dbReference type="CDD" id="cd07067">
    <property type="entry name" value="HP_PGM_like"/>
    <property type="match status" value="1"/>
</dbReference>